<dbReference type="EMBL" id="QGKL01000019">
    <property type="protein sequence ID" value="PWQ97510.1"/>
    <property type="molecule type" value="Genomic_DNA"/>
</dbReference>
<dbReference type="AlphaFoldDB" id="A0A317CMH2"/>
<dbReference type="Gene3D" id="3.40.190.10">
    <property type="entry name" value="Periplasmic binding protein-like II"/>
    <property type="match status" value="1"/>
</dbReference>
<accession>A0A317CMH2</accession>
<reference evidence="3 4" key="1">
    <citation type="submission" date="2018-05" db="EMBL/GenBank/DDBJ databases">
        <title>Leucothrix arctica sp. nov., isolated from Arctic seawater.</title>
        <authorList>
            <person name="Choi A."/>
            <person name="Baek K."/>
        </authorList>
    </citation>
    <scope>NUCLEOTIDE SEQUENCE [LARGE SCALE GENOMIC DNA]</scope>
    <source>
        <strain evidence="3 4">IMCC9719</strain>
    </source>
</reference>
<organism evidence="3 4">
    <name type="scientific">Leucothrix arctica</name>
    <dbReference type="NCBI Taxonomy" id="1481894"/>
    <lineage>
        <taxon>Bacteria</taxon>
        <taxon>Pseudomonadati</taxon>
        <taxon>Pseudomonadota</taxon>
        <taxon>Gammaproteobacteria</taxon>
        <taxon>Thiotrichales</taxon>
        <taxon>Thiotrichaceae</taxon>
        <taxon>Leucothrix</taxon>
    </lineage>
</organism>
<dbReference type="RefSeq" id="WP_109822552.1">
    <property type="nucleotide sequence ID" value="NZ_QGKL01000019.1"/>
</dbReference>
<dbReference type="SUPFAM" id="SSF53850">
    <property type="entry name" value="Periplasmic binding protein-like II"/>
    <property type="match status" value="1"/>
</dbReference>
<evidence type="ECO:0000259" key="2">
    <source>
        <dbReference type="Pfam" id="PF04069"/>
    </source>
</evidence>
<dbReference type="Pfam" id="PF04069">
    <property type="entry name" value="OpuAC"/>
    <property type="match status" value="1"/>
</dbReference>
<keyword evidence="1" id="KW-0732">Signal</keyword>
<comment type="caution">
    <text evidence="3">The sequence shown here is derived from an EMBL/GenBank/DDBJ whole genome shotgun (WGS) entry which is preliminary data.</text>
</comment>
<gene>
    <name evidence="3" type="ORF">DKT75_06190</name>
</gene>
<evidence type="ECO:0000313" key="4">
    <source>
        <dbReference type="Proteomes" id="UP000245506"/>
    </source>
</evidence>
<dbReference type="GO" id="GO:0022857">
    <property type="term" value="F:transmembrane transporter activity"/>
    <property type="evidence" value="ECO:0007669"/>
    <property type="project" value="InterPro"/>
</dbReference>
<dbReference type="InterPro" id="IPR007210">
    <property type="entry name" value="ABC_Gly_betaine_transp_sub-bd"/>
</dbReference>
<protein>
    <submittedName>
        <fullName evidence="3">ABC transporter substrate-binding protein</fullName>
    </submittedName>
</protein>
<keyword evidence="4" id="KW-1185">Reference proteome</keyword>
<feature type="domain" description="ABC-type glycine betaine transport system substrate-binding" evidence="2">
    <location>
        <begin position="35"/>
        <end position="318"/>
    </location>
</feature>
<dbReference type="CDD" id="cd13641">
    <property type="entry name" value="PBP2_HisX_like"/>
    <property type="match status" value="1"/>
</dbReference>
<proteinExistence type="predicted"/>
<evidence type="ECO:0000313" key="3">
    <source>
        <dbReference type="EMBL" id="PWQ97510.1"/>
    </source>
</evidence>
<evidence type="ECO:0000256" key="1">
    <source>
        <dbReference type="SAM" id="SignalP"/>
    </source>
</evidence>
<dbReference type="GO" id="GO:0043190">
    <property type="term" value="C:ATP-binding cassette (ABC) transporter complex"/>
    <property type="evidence" value="ECO:0007669"/>
    <property type="project" value="InterPro"/>
</dbReference>
<dbReference type="Gene3D" id="3.40.190.100">
    <property type="entry name" value="Glycine betaine-binding periplasmic protein, domain 2"/>
    <property type="match status" value="1"/>
</dbReference>
<dbReference type="OrthoDB" id="9786266at2"/>
<feature type="signal peptide" evidence="1">
    <location>
        <begin position="1"/>
        <end position="22"/>
    </location>
</feature>
<name>A0A317CMH2_9GAMM</name>
<dbReference type="Proteomes" id="UP000245506">
    <property type="component" value="Unassembled WGS sequence"/>
</dbReference>
<feature type="chain" id="PRO_5016377499" evidence="1">
    <location>
        <begin position="23"/>
        <end position="342"/>
    </location>
</feature>
<sequence>MRNKLLLSISLISMLSFSGAYAADTEKKTATECGDVTIAEMNWKSASLTAHIDKFILTNGYDCKVEMVPGGTEAIGTSMVEKGEPDIAPELWANAMKEAIDKGVAEKRLRYAGKSLSDGGEEGFWVPKYMVDENPKMATIEGVIENAKLFTHPEDKSKSAFYGCPAGWNCEISSGHLFKALKLGDANFDLVDPGSAAGLDGSIARAFERKIPWFGYYWAPTAILGKYEMVKVDFGSGIDKEEFLNCTSSKDCKDPKVTMYPPSLVTTVTTEGFAIRAPEAFDYLSKRSFTNADMNVVLAWMEENQADGEVAMEHYLEENEAAWTAWVSEDVATKVKKALKAL</sequence>